<dbReference type="InterPro" id="IPR027024">
    <property type="entry name" value="UCP027386_ABC_sbc_TM0202"/>
</dbReference>
<evidence type="ECO:0000313" key="2">
    <source>
        <dbReference type="EMBL" id="GAA3981666.1"/>
    </source>
</evidence>
<dbReference type="SUPFAM" id="SSF53850">
    <property type="entry name" value="Periplasmic binding protein-like II"/>
    <property type="match status" value="1"/>
</dbReference>
<comment type="caution">
    <text evidence="2">The sequence shown here is derived from an EMBL/GenBank/DDBJ whole genome shotgun (WGS) entry which is preliminary data.</text>
</comment>
<dbReference type="EMBL" id="BAABBP010000001">
    <property type="protein sequence ID" value="GAA3981666.1"/>
    <property type="molecule type" value="Genomic_DNA"/>
</dbReference>
<dbReference type="Gene3D" id="3.40.190.10">
    <property type="entry name" value="Periplasmic binding protein-like II"/>
    <property type="match status" value="2"/>
</dbReference>
<dbReference type="Proteomes" id="UP001501627">
    <property type="component" value="Unassembled WGS sequence"/>
</dbReference>
<proteinExistence type="predicted"/>
<evidence type="ECO:0000313" key="3">
    <source>
        <dbReference type="Proteomes" id="UP001501627"/>
    </source>
</evidence>
<evidence type="ECO:0000256" key="1">
    <source>
        <dbReference type="SAM" id="MobiDB-lite"/>
    </source>
</evidence>
<reference evidence="3" key="1">
    <citation type="journal article" date="2019" name="Int. J. Syst. Evol. Microbiol.">
        <title>The Global Catalogue of Microorganisms (GCM) 10K type strain sequencing project: providing services to taxonomists for standard genome sequencing and annotation.</title>
        <authorList>
            <consortium name="The Broad Institute Genomics Platform"/>
            <consortium name="The Broad Institute Genome Sequencing Center for Infectious Disease"/>
            <person name="Wu L."/>
            <person name="Ma J."/>
        </authorList>
    </citation>
    <scope>NUCLEOTIDE SEQUENCE [LARGE SCALE GENOMIC DNA]</scope>
    <source>
        <strain evidence="3">JCM 17561</strain>
    </source>
</reference>
<feature type="compositionally biased region" description="Basic residues" evidence="1">
    <location>
        <begin position="1"/>
        <end position="13"/>
    </location>
</feature>
<dbReference type="PANTHER" id="PTHR30024:SF46">
    <property type="entry name" value="ABC TRANSPORTER, SUBSTRATE-BINDING LIPOPROTEIN"/>
    <property type="match status" value="1"/>
</dbReference>
<dbReference type="PANTHER" id="PTHR30024">
    <property type="entry name" value="ALIPHATIC SULFONATES-BINDING PROTEIN-RELATED"/>
    <property type="match status" value="1"/>
</dbReference>
<keyword evidence="3" id="KW-1185">Reference proteome</keyword>
<protein>
    <submittedName>
        <fullName evidence="2">ABC transporter substrate-binding protein</fullName>
    </submittedName>
</protein>
<name>A0ABP7QFG4_9BURK</name>
<sequence>MFTPRRAHGAHRGRKDEPMRTLTTPVSSALARGRRHWLQAAGALALGVQLPRVRAAALPAITLAGPPAIVSAPLIHMAETGALKAVAGKTEFISWRDPDQLRAMVIGGKAQFLATPSNVAANLYNRGAPVTLINISTWGALWIVTRDGERKTLADYRGEEIAVPFRGDMPDIMLQLLAAKQGLDLRRDFKIRYMPSAMEAMQLLITRRVHHALLAEPAVSMALRKTQSFPISVIAPELHRGLDFQQEWGRLFERKPRIPQAGMAAVGSVRQQPEVLAAFAQAYAASVDWCKANPLECGKLVAKHIDLLMPEAVADAIATSQLDAVSARDARAEIGFFFEQLLARDPSLLGGKLPDDGFFGA</sequence>
<accession>A0ABP7QFG4</accession>
<organism evidence="2 3">
    <name type="scientific">Comamonas faecalis</name>
    <dbReference type="NCBI Taxonomy" id="1387849"/>
    <lineage>
        <taxon>Bacteria</taxon>
        <taxon>Pseudomonadati</taxon>
        <taxon>Pseudomonadota</taxon>
        <taxon>Betaproteobacteria</taxon>
        <taxon>Burkholderiales</taxon>
        <taxon>Comamonadaceae</taxon>
        <taxon>Comamonas</taxon>
    </lineage>
</organism>
<dbReference type="PIRSF" id="PIRSF027386">
    <property type="entry name" value="UCP027386_ABC_sbc_TM0202"/>
    <property type="match status" value="1"/>
</dbReference>
<feature type="region of interest" description="Disordered" evidence="1">
    <location>
        <begin position="1"/>
        <end position="24"/>
    </location>
</feature>
<gene>
    <name evidence="2" type="ORF">GCM10022279_01580</name>
</gene>